<dbReference type="PANTHER" id="PTHR30055:SF238">
    <property type="entry name" value="MYCOFACTOCIN BIOSYNTHESIS TRANSCRIPTIONAL REGULATOR MFTR-RELATED"/>
    <property type="match status" value="1"/>
</dbReference>
<dbReference type="Gene3D" id="1.10.357.10">
    <property type="entry name" value="Tetracycline Repressor, domain 2"/>
    <property type="match status" value="1"/>
</dbReference>
<dbReference type="Pfam" id="PF14246">
    <property type="entry name" value="TetR_C_7"/>
    <property type="match status" value="1"/>
</dbReference>
<organism evidence="6 7">
    <name type="scientific">Gibbsiella dentisursi</name>
    <dbReference type="NCBI Taxonomy" id="796890"/>
    <lineage>
        <taxon>Bacteria</taxon>
        <taxon>Pseudomonadati</taxon>
        <taxon>Pseudomonadota</taxon>
        <taxon>Gammaproteobacteria</taxon>
        <taxon>Enterobacterales</taxon>
        <taxon>Yersiniaceae</taxon>
        <taxon>Gibbsiella</taxon>
    </lineage>
</organism>
<keyword evidence="7" id="KW-1185">Reference proteome</keyword>
<dbReference type="EMBL" id="BAABDG010000007">
    <property type="protein sequence ID" value="GAA3901667.1"/>
    <property type="molecule type" value="Genomic_DNA"/>
</dbReference>
<comment type="caution">
    <text evidence="6">The sequence shown here is derived from an EMBL/GenBank/DDBJ whole genome shotgun (WGS) entry which is preliminary data.</text>
</comment>
<dbReference type="Pfam" id="PF00440">
    <property type="entry name" value="TetR_N"/>
    <property type="match status" value="1"/>
</dbReference>
<sequence>MKKSPEMETTKKAAIVQGAFELFLSHGFTATTTNMIASKCMISKRDLYKYFPDKNELYIAVIASNTHKVLSIAAGENAGTTLEGLLEIFHLNTDDDEDPQRHQFLTMLLKDAIEHPALYQLMYDSGVVRHREELIEWLSQQQKQGKLGIKDPGKITFLASIIMDIVFGALVPKRPGFDDLSSRKAHIIAALQVVLYGIERYADNP</sequence>
<evidence type="ECO:0000256" key="4">
    <source>
        <dbReference type="PROSITE-ProRule" id="PRU00335"/>
    </source>
</evidence>
<dbReference type="PANTHER" id="PTHR30055">
    <property type="entry name" value="HTH-TYPE TRANSCRIPTIONAL REGULATOR RUTR"/>
    <property type="match status" value="1"/>
</dbReference>
<evidence type="ECO:0000256" key="3">
    <source>
        <dbReference type="ARBA" id="ARBA00023163"/>
    </source>
</evidence>
<accession>A0ABP7LIH6</accession>
<dbReference type="InterPro" id="IPR001647">
    <property type="entry name" value="HTH_TetR"/>
</dbReference>
<keyword evidence="3" id="KW-0804">Transcription</keyword>
<dbReference type="RefSeq" id="WP_346081874.1">
    <property type="nucleotide sequence ID" value="NZ_BAABDG010000007.1"/>
</dbReference>
<name>A0ABP7LIH6_9GAMM</name>
<dbReference type="InterPro" id="IPR023772">
    <property type="entry name" value="DNA-bd_HTH_TetR-type_CS"/>
</dbReference>
<dbReference type="InterPro" id="IPR009057">
    <property type="entry name" value="Homeodomain-like_sf"/>
</dbReference>
<dbReference type="PROSITE" id="PS01081">
    <property type="entry name" value="HTH_TETR_1"/>
    <property type="match status" value="1"/>
</dbReference>
<dbReference type="InterPro" id="IPR039536">
    <property type="entry name" value="TetR_C_Proteobacteria"/>
</dbReference>
<evidence type="ECO:0000256" key="2">
    <source>
        <dbReference type="ARBA" id="ARBA00023125"/>
    </source>
</evidence>
<proteinExistence type="predicted"/>
<dbReference type="InterPro" id="IPR050109">
    <property type="entry name" value="HTH-type_TetR-like_transc_reg"/>
</dbReference>
<feature type="domain" description="HTH tetR-type" evidence="5">
    <location>
        <begin position="9"/>
        <end position="69"/>
    </location>
</feature>
<dbReference type="PROSITE" id="PS50977">
    <property type="entry name" value="HTH_TETR_2"/>
    <property type="match status" value="1"/>
</dbReference>
<evidence type="ECO:0000259" key="5">
    <source>
        <dbReference type="PROSITE" id="PS50977"/>
    </source>
</evidence>
<keyword evidence="2 4" id="KW-0238">DNA-binding</keyword>
<protein>
    <recommendedName>
        <fullName evidence="5">HTH tetR-type domain-containing protein</fullName>
    </recommendedName>
</protein>
<keyword evidence="1" id="KW-0805">Transcription regulation</keyword>
<dbReference type="SUPFAM" id="SSF46689">
    <property type="entry name" value="Homeodomain-like"/>
    <property type="match status" value="1"/>
</dbReference>
<evidence type="ECO:0000313" key="7">
    <source>
        <dbReference type="Proteomes" id="UP001499994"/>
    </source>
</evidence>
<dbReference type="Proteomes" id="UP001499994">
    <property type="component" value="Unassembled WGS sequence"/>
</dbReference>
<evidence type="ECO:0000256" key="1">
    <source>
        <dbReference type="ARBA" id="ARBA00023015"/>
    </source>
</evidence>
<dbReference type="PRINTS" id="PR00455">
    <property type="entry name" value="HTHTETR"/>
</dbReference>
<feature type="DNA-binding region" description="H-T-H motif" evidence="4">
    <location>
        <begin position="32"/>
        <end position="51"/>
    </location>
</feature>
<gene>
    <name evidence="6" type="ORF">GCM10022405_28530</name>
</gene>
<reference evidence="7" key="1">
    <citation type="journal article" date="2019" name="Int. J. Syst. Evol. Microbiol.">
        <title>The Global Catalogue of Microorganisms (GCM) 10K type strain sequencing project: providing services to taxonomists for standard genome sequencing and annotation.</title>
        <authorList>
            <consortium name="The Broad Institute Genomics Platform"/>
            <consortium name="The Broad Institute Genome Sequencing Center for Infectious Disease"/>
            <person name="Wu L."/>
            <person name="Ma J."/>
        </authorList>
    </citation>
    <scope>NUCLEOTIDE SEQUENCE [LARGE SCALE GENOMIC DNA]</scope>
    <source>
        <strain evidence="7">JCM 17201</strain>
    </source>
</reference>
<evidence type="ECO:0000313" key="6">
    <source>
        <dbReference type="EMBL" id="GAA3901667.1"/>
    </source>
</evidence>